<reference evidence="2 3" key="1">
    <citation type="journal article" date="2015" name="Genome Biol. Evol.">
        <title>Comparative Genomics of a Bacterivorous Green Alga Reveals Evolutionary Causalities and Consequences of Phago-Mixotrophic Mode of Nutrition.</title>
        <authorList>
            <person name="Burns J.A."/>
            <person name="Paasch A."/>
            <person name="Narechania A."/>
            <person name="Kim E."/>
        </authorList>
    </citation>
    <scope>NUCLEOTIDE SEQUENCE [LARGE SCALE GENOMIC DNA]</scope>
    <source>
        <strain evidence="2 3">PLY_AMNH</strain>
    </source>
</reference>
<sequence length="64" mass="6859">VESLGHSRSSSKAGNLRESRRGRRLKERVAEEIQPCSAGGAPPLSFSSFQLLLGHKEVCSHGAV</sequence>
<evidence type="ECO:0000256" key="1">
    <source>
        <dbReference type="SAM" id="MobiDB-lite"/>
    </source>
</evidence>
<comment type="caution">
    <text evidence="2">The sequence shown here is derived from an EMBL/GenBank/DDBJ whole genome shotgun (WGS) entry which is preliminary data.</text>
</comment>
<gene>
    <name evidence="2" type="ORF">CYMTET_35948</name>
</gene>
<name>A0AAE0F869_9CHLO</name>
<protein>
    <submittedName>
        <fullName evidence="2">Uncharacterized protein</fullName>
    </submittedName>
</protein>
<feature type="compositionally biased region" description="Polar residues" evidence="1">
    <location>
        <begin position="1"/>
        <end position="13"/>
    </location>
</feature>
<dbReference type="EMBL" id="LGRX02023134">
    <property type="protein sequence ID" value="KAK3254850.1"/>
    <property type="molecule type" value="Genomic_DNA"/>
</dbReference>
<keyword evidence="3" id="KW-1185">Reference proteome</keyword>
<dbReference type="AlphaFoldDB" id="A0AAE0F869"/>
<evidence type="ECO:0000313" key="2">
    <source>
        <dbReference type="EMBL" id="KAK3254850.1"/>
    </source>
</evidence>
<proteinExistence type="predicted"/>
<accession>A0AAE0F869</accession>
<organism evidence="2 3">
    <name type="scientific">Cymbomonas tetramitiformis</name>
    <dbReference type="NCBI Taxonomy" id="36881"/>
    <lineage>
        <taxon>Eukaryota</taxon>
        <taxon>Viridiplantae</taxon>
        <taxon>Chlorophyta</taxon>
        <taxon>Pyramimonadophyceae</taxon>
        <taxon>Pyramimonadales</taxon>
        <taxon>Pyramimonadaceae</taxon>
        <taxon>Cymbomonas</taxon>
    </lineage>
</organism>
<feature type="non-terminal residue" evidence="2">
    <location>
        <position position="1"/>
    </location>
</feature>
<feature type="region of interest" description="Disordered" evidence="1">
    <location>
        <begin position="1"/>
        <end position="37"/>
    </location>
</feature>
<dbReference type="Proteomes" id="UP001190700">
    <property type="component" value="Unassembled WGS sequence"/>
</dbReference>
<evidence type="ECO:0000313" key="3">
    <source>
        <dbReference type="Proteomes" id="UP001190700"/>
    </source>
</evidence>